<feature type="domain" description="CobQ/CobB/MinD/ParA nucleotide binding" evidence="1">
    <location>
        <begin position="50"/>
        <end position="178"/>
    </location>
</feature>
<evidence type="ECO:0000259" key="1">
    <source>
        <dbReference type="Pfam" id="PF01656"/>
    </source>
</evidence>
<gene>
    <name evidence="2" type="ORF">DF051_36980</name>
</gene>
<dbReference type="AlphaFoldDB" id="A0A3N8NXE4"/>
<dbReference type="InterPro" id="IPR027417">
    <property type="entry name" value="P-loop_NTPase"/>
</dbReference>
<reference evidence="2 3" key="1">
    <citation type="submission" date="2018-08" db="EMBL/GenBank/DDBJ databases">
        <title>Comparative analysis of Burkholderia isolates from Puerto Rico.</title>
        <authorList>
            <person name="Hall C."/>
            <person name="Sahl J."/>
            <person name="Wagner D."/>
        </authorList>
    </citation>
    <scope>NUCLEOTIDE SEQUENCE [LARGE SCALE GENOMIC DNA]</scope>
    <source>
        <strain evidence="2 3">Bp9025</strain>
    </source>
</reference>
<evidence type="ECO:0000313" key="2">
    <source>
        <dbReference type="EMBL" id="RQT04357.1"/>
    </source>
</evidence>
<dbReference type="PANTHER" id="PTHR13696">
    <property type="entry name" value="P-LOOP CONTAINING NUCLEOSIDE TRIPHOSPHATE HYDROLASE"/>
    <property type="match status" value="1"/>
</dbReference>
<dbReference type="InterPro" id="IPR002586">
    <property type="entry name" value="CobQ/CobB/MinD/ParA_Nub-bd_dom"/>
</dbReference>
<protein>
    <submittedName>
        <fullName evidence="2">ParA family protein</fullName>
    </submittedName>
</protein>
<accession>A0A3N8NXE4</accession>
<dbReference type="CDD" id="cd02042">
    <property type="entry name" value="ParAB_family"/>
    <property type="match status" value="1"/>
</dbReference>
<proteinExistence type="predicted"/>
<dbReference type="SUPFAM" id="SSF52540">
    <property type="entry name" value="P-loop containing nucleoside triphosphate hydrolases"/>
    <property type="match status" value="1"/>
</dbReference>
<dbReference type="InterPro" id="IPR050678">
    <property type="entry name" value="DNA_Partitioning_ATPase"/>
</dbReference>
<dbReference type="Pfam" id="PF01656">
    <property type="entry name" value="CbiA"/>
    <property type="match status" value="1"/>
</dbReference>
<dbReference type="Gene3D" id="3.40.50.300">
    <property type="entry name" value="P-loop containing nucleotide triphosphate hydrolases"/>
    <property type="match status" value="1"/>
</dbReference>
<organism evidence="2 3">
    <name type="scientific">Burkholderia contaminans</name>
    <dbReference type="NCBI Taxonomy" id="488447"/>
    <lineage>
        <taxon>Bacteria</taxon>
        <taxon>Pseudomonadati</taxon>
        <taxon>Pseudomonadota</taxon>
        <taxon>Betaproteobacteria</taxon>
        <taxon>Burkholderiales</taxon>
        <taxon>Burkholderiaceae</taxon>
        <taxon>Burkholderia</taxon>
        <taxon>Burkholderia cepacia complex</taxon>
    </lineage>
</organism>
<dbReference type="PANTHER" id="PTHR13696:SF96">
    <property type="entry name" value="COBQ_COBB_MIND_PARA NUCLEOTIDE BINDING DOMAIN-CONTAINING PROTEIN"/>
    <property type="match status" value="1"/>
</dbReference>
<evidence type="ECO:0000313" key="3">
    <source>
        <dbReference type="Proteomes" id="UP000277921"/>
    </source>
</evidence>
<name>A0A3N8NXE4_9BURK</name>
<comment type="caution">
    <text evidence="2">The sequence shown here is derived from an EMBL/GenBank/DDBJ whole genome shotgun (WGS) entry which is preliminary data.</text>
</comment>
<dbReference type="EMBL" id="QTQV01000039">
    <property type="protein sequence ID" value="RQT04357.1"/>
    <property type="molecule type" value="Genomic_DNA"/>
</dbReference>
<dbReference type="Proteomes" id="UP000277921">
    <property type="component" value="Unassembled WGS sequence"/>
</dbReference>
<sequence length="242" mass="26078">MALGTVLEPYPLTGAGLYEKFVCIKQTHQQTYLHPPRSRGVQTMMFSCSVWSPKGGVGKSTLSINLAARLALETSRPRVLLVDLDAQQSGRTWAAQAKQCGHDVPFDVAATDANAGRYDIVIYDHAPGMLDASVLKGQITLMPVLPSFFDAVSTVKGEAELRAKGRKVMLLPNRVETSHASDMAFLAGFVGKPYVKRRKAAYQATVARGLSIYADGSGIRGLKEARAELDRAVDSLLDLAAA</sequence>